<evidence type="ECO:0000256" key="5">
    <source>
        <dbReference type="ARBA" id="ARBA00023002"/>
    </source>
</evidence>
<keyword evidence="5" id="KW-0560">Oxidoreductase</keyword>
<feature type="domain" description="Aldehyde ferredoxin oxidoreductase N-terminal" evidence="9">
    <location>
        <begin position="4"/>
        <end position="212"/>
    </location>
</feature>
<evidence type="ECO:0000256" key="4">
    <source>
        <dbReference type="ARBA" id="ARBA00022723"/>
    </source>
</evidence>
<accession>A0A7C9MQ30</accession>
<dbReference type="GO" id="GO:0016625">
    <property type="term" value="F:oxidoreductase activity, acting on the aldehyde or oxo group of donors, iron-sulfur protein as acceptor"/>
    <property type="evidence" value="ECO:0007669"/>
    <property type="project" value="InterPro"/>
</dbReference>
<dbReference type="Gene3D" id="3.60.9.10">
    <property type="entry name" value="Aldehyde ferredoxin oxidoreductase, N-terminal domain"/>
    <property type="match status" value="1"/>
</dbReference>
<dbReference type="SUPFAM" id="SSF56228">
    <property type="entry name" value="Aldehyde ferredoxin oxidoreductase, N-terminal domain"/>
    <property type="match status" value="1"/>
</dbReference>
<dbReference type="InterPro" id="IPR036021">
    <property type="entry name" value="Tungsten_al_ferr_oxy-like_C"/>
</dbReference>
<comment type="cofactor">
    <cofactor evidence="1">
        <name>[4Fe-4S] cluster</name>
        <dbReference type="ChEBI" id="CHEBI:49883"/>
    </cofactor>
</comment>
<keyword evidence="6" id="KW-0408">Iron</keyword>
<protein>
    <submittedName>
        <fullName evidence="10">Aldehyde:ferredoxin oxidoreductase</fullName>
    </submittedName>
</protein>
<dbReference type="Pfam" id="PF01314">
    <property type="entry name" value="AFOR_C"/>
    <property type="match status" value="1"/>
</dbReference>
<dbReference type="InterPro" id="IPR013984">
    <property type="entry name" value="Ald_Fedxn_OxRdtase_dom2"/>
</dbReference>
<evidence type="ECO:0000256" key="1">
    <source>
        <dbReference type="ARBA" id="ARBA00001966"/>
    </source>
</evidence>
<keyword evidence="3" id="KW-0004">4Fe-4S</keyword>
<name>A0A7C9MQ30_9BACT</name>
<gene>
    <name evidence="10" type="ORF">GTA51_13550</name>
</gene>
<organism evidence="10 11">
    <name type="scientific">Solidesulfovibrio aerotolerans</name>
    <dbReference type="NCBI Taxonomy" id="295255"/>
    <lineage>
        <taxon>Bacteria</taxon>
        <taxon>Pseudomonadati</taxon>
        <taxon>Thermodesulfobacteriota</taxon>
        <taxon>Desulfovibrionia</taxon>
        <taxon>Desulfovibrionales</taxon>
        <taxon>Desulfovibrionaceae</taxon>
        <taxon>Solidesulfovibrio</taxon>
    </lineage>
</organism>
<dbReference type="PANTHER" id="PTHR30038:SF9">
    <property type="entry name" value="ALDEHYDE FERREDOXIN OXIDOREDUCTASE"/>
    <property type="match status" value="1"/>
</dbReference>
<dbReference type="Gene3D" id="1.10.569.10">
    <property type="entry name" value="Aldehyde Ferredoxin Oxidoreductase Protein, subunit A, domain 2"/>
    <property type="match status" value="1"/>
</dbReference>
<evidence type="ECO:0000256" key="6">
    <source>
        <dbReference type="ARBA" id="ARBA00023004"/>
    </source>
</evidence>
<dbReference type="Pfam" id="PF02730">
    <property type="entry name" value="AFOR_N"/>
    <property type="match status" value="1"/>
</dbReference>
<dbReference type="GO" id="GO:0051539">
    <property type="term" value="F:4 iron, 4 sulfur cluster binding"/>
    <property type="evidence" value="ECO:0007669"/>
    <property type="project" value="UniProtKB-KW"/>
</dbReference>
<evidence type="ECO:0000256" key="7">
    <source>
        <dbReference type="ARBA" id="ARBA00023014"/>
    </source>
</evidence>
<evidence type="ECO:0000313" key="11">
    <source>
        <dbReference type="Proteomes" id="UP000482487"/>
    </source>
</evidence>
<dbReference type="Proteomes" id="UP000482487">
    <property type="component" value="Unassembled WGS sequence"/>
</dbReference>
<comment type="caution">
    <text evidence="10">The sequence shown here is derived from an EMBL/GenBank/DDBJ whole genome shotgun (WGS) entry which is preliminary data.</text>
</comment>
<proteinExistence type="inferred from homology"/>
<evidence type="ECO:0000256" key="3">
    <source>
        <dbReference type="ARBA" id="ARBA00022485"/>
    </source>
</evidence>
<dbReference type="GO" id="GO:0009055">
    <property type="term" value="F:electron transfer activity"/>
    <property type="evidence" value="ECO:0007669"/>
    <property type="project" value="InterPro"/>
</dbReference>
<dbReference type="SMART" id="SM00790">
    <property type="entry name" value="AFOR_N"/>
    <property type="match status" value="1"/>
</dbReference>
<keyword evidence="11" id="KW-1185">Reference proteome</keyword>
<comment type="cofactor">
    <cofactor evidence="8">
        <name>tungstopterin</name>
        <dbReference type="ChEBI" id="CHEBI:30402"/>
    </cofactor>
</comment>
<keyword evidence="7" id="KW-0411">Iron-sulfur</keyword>
<dbReference type="RefSeq" id="WP_160961898.1">
    <property type="nucleotide sequence ID" value="NZ_WVUD01000026.1"/>
</dbReference>
<dbReference type="PANTHER" id="PTHR30038">
    <property type="entry name" value="ALDEHYDE FERREDOXIN OXIDOREDUCTASE"/>
    <property type="match status" value="1"/>
</dbReference>
<dbReference type="InterPro" id="IPR001203">
    <property type="entry name" value="OxRdtase_Ald_Fedxn_C"/>
</dbReference>
<dbReference type="OrthoDB" id="9763894at2"/>
<evidence type="ECO:0000256" key="2">
    <source>
        <dbReference type="ARBA" id="ARBA00011032"/>
    </source>
</evidence>
<evidence type="ECO:0000256" key="8">
    <source>
        <dbReference type="ARBA" id="ARBA00049934"/>
    </source>
</evidence>
<dbReference type="EMBL" id="WVUD01000026">
    <property type="protein sequence ID" value="MYL84152.1"/>
    <property type="molecule type" value="Genomic_DNA"/>
</dbReference>
<dbReference type="GO" id="GO:0046872">
    <property type="term" value="F:metal ion binding"/>
    <property type="evidence" value="ECO:0007669"/>
    <property type="project" value="UniProtKB-KW"/>
</dbReference>
<dbReference type="InterPro" id="IPR013983">
    <property type="entry name" value="Ald_Fedxn_OxRdtase_N"/>
</dbReference>
<dbReference type="InterPro" id="IPR051919">
    <property type="entry name" value="W-dependent_AOR"/>
</dbReference>
<dbReference type="InterPro" id="IPR013985">
    <property type="entry name" value="Ald_Fedxn_OxRdtase_dom3"/>
</dbReference>
<sequence>MHGFYGRILTVDLTQRRFTIEATDPAYLDAYLGGKGLATRLLLDRNPAGVDALAPENNLIFATGPLCGGAAWGASRYGVFTKSPQTGFYTESYAGGRSPQAVDAAGFDAIILTGAADSLTALTIHPDGCTFHNATALAGLDVYDADDAAKARFVLPRDDAKRVGVVVIGPAGENLCRLAMIANERWRCAGRTGVGAVMGSKRVKAIVFQGDRQRQPADAAGLAAYAAAFAKRGVANKGVQAYKAMGTTMMVGIMNAAGAFPAKYWTQGTCEHWEKISGERFHKEHEVKAHACAKCFMSCGRMAKLASGRHKGMVLEGPEYETIYAFGGLCMIEDMAEIVYLNDLCDRLGIDTISAGNLCGFVIEAVKLRRVDYPIAYNDPDGAARLIADIAAGTGIGALLGQGIKVAAKAWGLEALAVHVKGLEPAGYDPRALQGMGLAYATSDRGACHLRTTFYKPELSGMIPPDQVQDKAALLIAFEDRLTIFDTLILCRFFRDLYTWEELTQVISLVTGLDASEAALTRRAAAIADMTRTFNLREGLTPADDRLPERLHTEPLPSGKHLPREALDTMVADYYRLRHWSAAGVPGPATDSQPAL</sequence>
<dbReference type="InterPro" id="IPR036503">
    <property type="entry name" value="Ald_Fedxn_OxRdtase_N_sf"/>
</dbReference>
<evidence type="ECO:0000313" key="10">
    <source>
        <dbReference type="EMBL" id="MYL84152.1"/>
    </source>
</evidence>
<evidence type="ECO:0000259" key="9">
    <source>
        <dbReference type="SMART" id="SM00790"/>
    </source>
</evidence>
<comment type="similarity">
    <text evidence="2">Belongs to the AOR/FOR family.</text>
</comment>
<keyword evidence="4" id="KW-0479">Metal-binding</keyword>
<dbReference type="SUPFAM" id="SSF48310">
    <property type="entry name" value="Aldehyde ferredoxin oxidoreductase, C-terminal domains"/>
    <property type="match status" value="1"/>
</dbReference>
<reference evidence="10 11" key="1">
    <citation type="submission" date="2020-01" db="EMBL/GenBank/DDBJ databases">
        <title>Genome sequence of Desulfovibrio aerotolerans DSM 16695(T).</title>
        <authorList>
            <person name="Karnachuk O."/>
            <person name="Avakyan M."/>
            <person name="Mardanov A."/>
            <person name="Kadnikov V."/>
            <person name="Ravin N."/>
        </authorList>
    </citation>
    <scope>NUCLEOTIDE SEQUENCE [LARGE SCALE GENOMIC DNA]</scope>
    <source>
        <strain evidence="10 11">DSM 16695</strain>
    </source>
</reference>
<dbReference type="Gene3D" id="1.10.599.10">
    <property type="entry name" value="Aldehyde Ferredoxin Oxidoreductase Protein, subunit A, domain 3"/>
    <property type="match status" value="1"/>
</dbReference>
<dbReference type="AlphaFoldDB" id="A0A7C9MQ30"/>